<reference evidence="3" key="2">
    <citation type="submission" date="2020-11" db="EMBL/GenBank/DDBJ databases">
        <authorList>
            <person name="McCartney M.A."/>
            <person name="Auch B."/>
            <person name="Kono T."/>
            <person name="Mallez S."/>
            <person name="Becker A."/>
            <person name="Gohl D.M."/>
            <person name="Silverstein K.A.T."/>
            <person name="Koren S."/>
            <person name="Bechman K.B."/>
            <person name="Herman A."/>
            <person name="Abrahante J.E."/>
            <person name="Garbe J."/>
        </authorList>
    </citation>
    <scope>NUCLEOTIDE SEQUENCE</scope>
    <source>
        <strain evidence="3">Duluth1</strain>
        <tissue evidence="3">Whole animal</tissue>
    </source>
</reference>
<feature type="region of interest" description="Disordered" evidence="1">
    <location>
        <begin position="227"/>
        <end position="247"/>
    </location>
</feature>
<keyword evidence="2" id="KW-1133">Transmembrane helix</keyword>
<keyword evidence="4" id="KW-1185">Reference proteome</keyword>
<feature type="compositionally biased region" description="Basic and acidic residues" evidence="1">
    <location>
        <begin position="31"/>
        <end position="42"/>
    </location>
</feature>
<feature type="region of interest" description="Disordered" evidence="1">
    <location>
        <begin position="1"/>
        <end position="42"/>
    </location>
</feature>
<keyword evidence="2" id="KW-0812">Transmembrane</keyword>
<protein>
    <submittedName>
        <fullName evidence="3">Uncharacterized protein</fullName>
    </submittedName>
</protein>
<accession>A0A9D4L2P8</accession>
<keyword evidence="2" id="KW-0472">Membrane</keyword>
<reference evidence="3" key="1">
    <citation type="journal article" date="2019" name="bioRxiv">
        <title>The Genome of the Zebra Mussel, Dreissena polymorpha: A Resource for Invasive Species Research.</title>
        <authorList>
            <person name="McCartney M.A."/>
            <person name="Auch B."/>
            <person name="Kono T."/>
            <person name="Mallez S."/>
            <person name="Zhang Y."/>
            <person name="Obille A."/>
            <person name="Becker A."/>
            <person name="Abrahante J.E."/>
            <person name="Garbe J."/>
            <person name="Badalamenti J.P."/>
            <person name="Herman A."/>
            <person name="Mangelson H."/>
            <person name="Liachko I."/>
            <person name="Sullivan S."/>
            <person name="Sone E.D."/>
            <person name="Koren S."/>
            <person name="Silverstein K.A.T."/>
            <person name="Beckman K.B."/>
            <person name="Gohl D.M."/>
        </authorList>
    </citation>
    <scope>NUCLEOTIDE SEQUENCE</scope>
    <source>
        <strain evidence="3">Duluth1</strain>
        <tissue evidence="3">Whole animal</tissue>
    </source>
</reference>
<feature type="compositionally biased region" description="Basic and acidic residues" evidence="1">
    <location>
        <begin position="9"/>
        <end position="21"/>
    </location>
</feature>
<organism evidence="3 4">
    <name type="scientific">Dreissena polymorpha</name>
    <name type="common">Zebra mussel</name>
    <name type="synonym">Mytilus polymorpha</name>
    <dbReference type="NCBI Taxonomy" id="45954"/>
    <lineage>
        <taxon>Eukaryota</taxon>
        <taxon>Metazoa</taxon>
        <taxon>Spiralia</taxon>
        <taxon>Lophotrochozoa</taxon>
        <taxon>Mollusca</taxon>
        <taxon>Bivalvia</taxon>
        <taxon>Autobranchia</taxon>
        <taxon>Heteroconchia</taxon>
        <taxon>Euheterodonta</taxon>
        <taxon>Imparidentia</taxon>
        <taxon>Neoheterodontei</taxon>
        <taxon>Myida</taxon>
        <taxon>Dreissenoidea</taxon>
        <taxon>Dreissenidae</taxon>
        <taxon>Dreissena</taxon>
    </lineage>
</organism>
<dbReference type="AlphaFoldDB" id="A0A9D4L2P8"/>
<comment type="caution">
    <text evidence="3">The sequence shown here is derived from an EMBL/GenBank/DDBJ whole genome shotgun (WGS) entry which is preliminary data.</text>
</comment>
<feature type="transmembrane region" description="Helical" evidence="2">
    <location>
        <begin position="67"/>
        <end position="88"/>
    </location>
</feature>
<sequence>MEEEGAGPTKEDGACPIKEEGAGPMEEEGADPIKEEGAGPIREEGACPRRGSYMYTGLKFLQVHTELLWAIFHLLLTIIGAFQTYVGFIMSADQTALRINKEEVLSVFQKSDSPALNYDYIKGKKPWWNAYNVAESPKLGKVPESLNIYKWVFRAMGDNKAGTVTTVNNLYLYGLFTNILDFKDTTSMKDWAPYNAKKNNNPCQRSERGLFQDAKYYTHFLPNSPENKMKHLGTGREPRPYGRTRPRAKRAGWPVKIHCSLN</sequence>
<name>A0A9D4L2P8_DREPO</name>
<evidence type="ECO:0000313" key="4">
    <source>
        <dbReference type="Proteomes" id="UP000828390"/>
    </source>
</evidence>
<evidence type="ECO:0000313" key="3">
    <source>
        <dbReference type="EMBL" id="KAH3850835.1"/>
    </source>
</evidence>
<dbReference type="Proteomes" id="UP000828390">
    <property type="component" value="Unassembled WGS sequence"/>
</dbReference>
<proteinExistence type="predicted"/>
<evidence type="ECO:0000256" key="1">
    <source>
        <dbReference type="SAM" id="MobiDB-lite"/>
    </source>
</evidence>
<dbReference type="EMBL" id="JAIWYP010000003">
    <property type="protein sequence ID" value="KAH3850835.1"/>
    <property type="molecule type" value="Genomic_DNA"/>
</dbReference>
<gene>
    <name evidence="3" type="ORF">DPMN_093310</name>
</gene>
<evidence type="ECO:0000256" key="2">
    <source>
        <dbReference type="SAM" id="Phobius"/>
    </source>
</evidence>